<sequence length="279" mass="30960">MAPRKRTTRQRKNNPKSAKLEGFLEDFDSEVKGTVEQLKEKINQLLQDVNNCYNMALIKLPKAVRLMPWVEYCKPEKPKTPEVDASKRQEEAAIVESVVAEDHAVLLKSVKKTVKKKTVAKSGPEDENSPGTSRKGRATKRPPTTSKKARALTVTKQDNPLRRSNRKLLVTPARSIMDSSLIMGATPLITPRFDPRLPKTPAVRVPRHKERVYSISVNGSPIAAGDQDIIVNVPIGNGESIQLLGSQMDSVDLSQLDETALKSIRLLQNRLTTLCGIPE</sequence>
<evidence type="ECO:0000256" key="7">
    <source>
        <dbReference type="ARBA" id="ARBA00023242"/>
    </source>
</evidence>
<dbReference type="OrthoDB" id="6360905at2759"/>
<dbReference type="GO" id="GO:0051233">
    <property type="term" value="C:spindle midzone"/>
    <property type="evidence" value="ECO:0007669"/>
    <property type="project" value="TreeGrafter"/>
</dbReference>
<dbReference type="GO" id="GO:0005634">
    <property type="term" value="C:nucleus"/>
    <property type="evidence" value="ECO:0007669"/>
    <property type="project" value="UniProtKB-SubCell"/>
</dbReference>
<keyword evidence="7" id="KW-0539">Nucleus</keyword>
<dbReference type="InParanoid" id="A0A3P8VWD7"/>
<dbReference type="Ensembl" id="ENSCSET00000016913.1">
    <property type="protein sequence ID" value="ENSCSEP00000016700.1"/>
    <property type="gene ID" value="ENSCSEG00000010742.1"/>
</dbReference>
<dbReference type="InterPro" id="IPR018851">
    <property type="entry name" value="Borealin_N"/>
</dbReference>
<keyword evidence="14" id="KW-1185">Reference proteome</keyword>
<evidence type="ECO:0000256" key="1">
    <source>
        <dbReference type="ARBA" id="ARBA00004123"/>
    </source>
</evidence>
<dbReference type="Gene3D" id="6.10.250.1900">
    <property type="match status" value="1"/>
</dbReference>
<name>A0A3P8VWD7_CYNSE</name>
<keyword evidence="8" id="KW-0131">Cell cycle</keyword>
<evidence type="ECO:0000256" key="4">
    <source>
        <dbReference type="ARBA" id="ARBA00022454"/>
    </source>
</evidence>
<dbReference type="GO" id="GO:0032133">
    <property type="term" value="C:chromosome passenger complex"/>
    <property type="evidence" value="ECO:0007669"/>
    <property type="project" value="TreeGrafter"/>
</dbReference>
<dbReference type="KEGG" id="csem:103394001"/>
<organism evidence="13 14">
    <name type="scientific">Cynoglossus semilaevis</name>
    <name type="common">Tongue sole</name>
    <dbReference type="NCBI Taxonomy" id="244447"/>
    <lineage>
        <taxon>Eukaryota</taxon>
        <taxon>Metazoa</taxon>
        <taxon>Chordata</taxon>
        <taxon>Craniata</taxon>
        <taxon>Vertebrata</taxon>
        <taxon>Euteleostomi</taxon>
        <taxon>Actinopterygii</taxon>
        <taxon>Neopterygii</taxon>
        <taxon>Teleostei</taxon>
        <taxon>Neoteleostei</taxon>
        <taxon>Acanthomorphata</taxon>
        <taxon>Carangaria</taxon>
        <taxon>Pleuronectiformes</taxon>
        <taxon>Pleuronectoidei</taxon>
        <taxon>Cynoglossidae</taxon>
        <taxon>Cynoglossinae</taxon>
        <taxon>Cynoglossus</taxon>
    </lineage>
</organism>
<reference evidence="13 14" key="1">
    <citation type="journal article" date="2014" name="Nat. Genet.">
        <title>Whole-genome sequence of a flatfish provides insights into ZW sex chromosome evolution and adaptation to a benthic lifestyle.</title>
        <authorList>
            <person name="Chen S."/>
            <person name="Zhang G."/>
            <person name="Shao C."/>
            <person name="Huang Q."/>
            <person name="Liu G."/>
            <person name="Zhang P."/>
            <person name="Song W."/>
            <person name="An N."/>
            <person name="Chalopin D."/>
            <person name="Volff J.N."/>
            <person name="Hong Y."/>
            <person name="Li Q."/>
            <person name="Sha Z."/>
            <person name="Zhou H."/>
            <person name="Xie M."/>
            <person name="Yu Q."/>
            <person name="Liu Y."/>
            <person name="Xiang H."/>
            <person name="Wang N."/>
            <person name="Wu K."/>
            <person name="Yang C."/>
            <person name="Zhou Q."/>
            <person name="Liao X."/>
            <person name="Yang L."/>
            <person name="Hu Q."/>
            <person name="Zhang J."/>
            <person name="Meng L."/>
            <person name="Jin L."/>
            <person name="Tian Y."/>
            <person name="Lian J."/>
            <person name="Yang J."/>
            <person name="Miao G."/>
            <person name="Liu S."/>
            <person name="Liang Z."/>
            <person name="Yan F."/>
            <person name="Li Y."/>
            <person name="Sun B."/>
            <person name="Zhang H."/>
            <person name="Zhang J."/>
            <person name="Zhu Y."/>
            <person name="Du M."/>
            <person name="Zhao Y."/>
            <person name="Schartl M."/>
            <person name="Tang Q."/>
            <person name="Wang J."/>
        </authorList>
    </citation>
    <scope>NUCLEOTIDE SEQUENCE</scope>
</reference>
<dbReference type="CTD" id="55143"/>
<dbReference type="FunCoup" id="A0A3P8VWD7">
    <property type="interactions" value="1143"/>
</dbReference>
<evidence type="ECO:0000256" key="2">
    <source>
        <dbReference type="ARBA" id="ARBA00004584"/>
    </source>
</evidence>
<dbReference type="GeneTree" id="ENSGT00390000011115"/>
<comment type="subcellular location">
    <subcellularLocation>
        <location evidence="2">Chromosome</location>
        <location evidence="2">Centromere</location>
    </subcellularLocation>
    <subcellularLocation>
        <location evidence="1">Nucleus</location>
    </subcellularLocation>
</comment>
<dbReference type="AlphaFoldDB" id="A0A3P8VWD7"/>
<evidence type="ECO:0000256" key="9">
    <source>
        <dbReference type="ARBA" id="ARBA00023328"/>
    </source>
</evidence>
<proteinExistence type="inferred from homology"/>
<dbReference type="GO" id="GO:0000775">
    <property type="term" value="C:chromosome, centromeric region"/>
    <property type="evidence" value="ECO:0007669"/>
    <property type="project" value="UniProtKB-SubCell"/>
</dbReference>
<evidence type="ECO:0000256" key="10">
    <source>
        <dbReference type="SAM" id="MobiDB-lite"/>
    </source>
</evidence>
<dbReference type="InterPro" id="IPR046466">
    <property type="entry name" value="Borealin_C"/>
</dbReference>
<comment type="similarity">
    <text evidence="3">Belongs to the borealin family.</text>
</comment>
<dbReference type="GO" id="GO:0051301">
    <property type="term" value="P:cell division"/>
    <property type="evidence" value="ECO:0007669"/>
    <property type="project" value="UniProtKB-KW"/>
</dbReference>
<evidence type="ECO:0000256" key="8">
    <source>
        <dbReference type="ARBA" id="ARBA00023306"/>
    </source>
</evidence>
<dbReference type="GO" id="GO:0007507">
    <property type="term" value="P:heart development"/>
    <property type="evidence" value="ECO:0007669"/>
    <property type="project" value="Ensembl"/>
</dbReference>
<keyword evidence="6" id="KW-0498">Mitosis</keyword>
<dbReference type="GeneID" id="103394001"/>
<protein>
    <submittedName>
        <fullName evidence="13">Cell division cycle associated 8</fullName>
    </submittedName>
</protein>
<reference evidence="13" key="3">
    <citation type="submission" date="2025-09" db="UniProtKB">
        <authorList>
            <consortium name="Ensembl"/>
        </authorList>
    </citation>
    <scope>IDENTIFICATION</scope>
</reference>
<keyword evidence="4" id="KW-0158">Chromosome</keyword>
<dbReference type="Pfam" id="PF10444">
    <property type="entry name" value="Nbl1_Borealin_N"/>
    <property type="match status" value="1"/>
</dbReference>
<dbReference type="RefSeq" id="XP_008329351.1">
    <property type="nucleotide sequence ID" value="XM_008331129.3"/>
</dbReference>
<feature type="domain" description="Borealin C-terminal" evidence="12">
    <location>
        <begin position="163"/>
        <end position="275"/>
    </location>
</feature>
<evidence type="ECO:0000313" key="14">
    <source>
        <dbReference type="Proteomes" id="UP000265120"/>
    </source>
</evidence>
<dbReference type="STRING" id="244447.ENSCSEP00000016700"/>
<evidence type="ECO:0000259" key="12">
    <source>
        <dbReference type="Pfam" id="PF10512"/>
    </source>
</evidence>
<dbReference type="Pfam" id="PF10512">
    <property type="entry name" value="Borealin"/>
    <property type="match status" value="1"/>
</dbReference>
<dbReference type="Proteomes" id="UP000265120">
    <property type="component" value="Chromosome 18"/>
</dbReference>
<dbReference type="Gene3D" id="6.10.140.560">
    <property type="match status" value="1"/>
</dbReference>
<dbReference type="OMA" id="PMVREAK"/>
<reference evidence="13" key="2">
    <citation type="submission" date="2025-08" db="UniProtKB">
        <authorList>
            <consortium name="Ensembl"/>
        </authorList>
    </citation>
    <scope>IDENTIFICATION</scope>
</reference>
<evidence type="ECO:0000259" key="11">
    <source>
        <dbReference type="Pfam" id="PF10444"/>
    </source>
</evidence>
<dbReference type="InterPro" id="IPR018867">
    <property type="entry name" value="Cell_div_borealin"/>
</dbReference>
<feature type="region of interest" description="Disordered" evidence="10">
    <location>
        <begin position="113"/>
        <end position="167"/>
    </location>
</feature>
<evidence type="ECO:0000256" key="5">
    <source>
        <dbReference type="ARBA" id="ARBA00022618"/>
    </source>
</evidence>
<dbReference type="PANTHER" id="PTHR16040:SF8">
    <property type="entry name" value="BOREALIN"/>
    <property type="match status" value="1"/>
</dbReference>
<dbReference type="PANTHER" id="PTHR16040">
    <property type="entry name" value="AUSTRALIN, ISOFORM A-RELATED"/>
    <property type="match status" value="1"/>
</dbReference>
<keyword evidence="9" id="KW-0137">Centromere</keyword>
<evidence type="ECO:0000256" key="6">
    <source>
        <dbReference type="ARBA" id="ARBA00022776"/>
    </source>
</evidence>
<evidence type="ECO:0000313" key="13">
    <source>
        <dbReference type="Ensembl" id="ENSCSEP00000016700.1"/>
    </source>
</evidence>
<feature type="domain" description="Borealin N-terminal" evidence="11">
    <location>
        <begin position="19"/>
        <end position="74"/>
    </location>
</feature>
<evidence type="ECO:0000256" key="3">
    <source>
        <dbReference type="ARBA" id="ARBA00009914"/>
    </source>
</evidence>
<keyword evidence="5" id="KW-0132">Cell division</keyword>
<accession>A0A3P8VWD7</accession>
<dbReference type="GO" id="GO:0000070">
    <property type="term" value="P:mitotic sister chromatid segregation"/>
    <property type="evidence" value="ECO:0007669"/>
    <property type="project" value="TreeGrafter"/>
</dbReference>